<organism evidence="1 2">
    <name type="scientific">Paraburkholderia sartisoli</name>
    <dbReference type="NCBI Taxonomy" id="83784"/>
    <lineage>
        <taxon>Bacteria</taxon>
        <taxon>Pseudomonadati</taxon>
        <taxon>Pseudomonadota</taxon>
        <taxon>Betaproteobacteria</taxon>
        <taxon>Burkholderiales</taxon>
        <taxon>Burkholderiaceae</taxon>
        <taxon>Paraburkholderia</taxon>
    </lineage>
</organism>
<reference evidence="2" key="1">
    <citation type="submission" date="2016-10" db="EMBL/GenBank/DDBJ databases">
        <authorList>
            <person name="Varghese N."/>
            <person name="Submissions S."/>
        </authorList>
    </citation>
    <scope>NUCLEOTIDE SEQUENCE [LARGE SCALE GENOMIC DNA]</scope>
    <source>
        <strain evidence="2">LMG 24000</strain>
    </source>
</reference>
<gene>
    <name evidence="1" type="ORF">SAMN05192564_1011014</name>
</gene>
<dbReference type="AlphaFoldDB" id="A0A1H4A3B9"/>
<accession>A0A1H4A3B9</accession>
<dbReference type="Proteomes" id="UP000198638">
    <property type="component" value="Unassembled WGS sequence"/>
</dbReference>
<name>A0A1H4A3B9_9BURK</name>
<dbReference type="RefSeq" id="WP_143130388.1">
    <property type="nucleotide sequence ID" value="NZ_FNRQ01000001.1"/>
</dbReference>
<dbReference type="PROSITE" id="PS51257">
    <property type="entry name" value="PROKAR_LIPOPROTEIN"/>
    <property type="match status" value="1"/>
</dbReference>
<proteinExistence type="predicted"/>
<sequence length="162" mass="17508">MKFSRTLILGACSLAITGCATTYQEPSQADAATVVFRKAGDFTAQAFIYGGAAECTERHRLPVMDTAKEITRKVTPDAPLSFSMFYTKNMLVTEKFCVDTLTFTPAATHRYVALLSVTDGRCHIDLNDMGTPAAPLASPAPVSSTEHTWKRAMSEQGPFCGS</sequence>
<evidence type="ECO:0000313" key="2">
    <source>
        <dbReference type="Proteomes" id="UP000198638"/>
    </source>
</evidence>
<dbReference type="OrthoDB" id="9092518at2"/>
<dbReference type="EMBL" id="FNRQ01000001">
    <property type="protein sequence ID" value="SEA30515.1"/>
    <property type="molecule type" value="Genomic_DNA"/>
</dbReference>
<evidence type="ECO:0008006" key="3">
    <source>
        <dbReference type="Google" id="ProtNLM"/>
    </source>
</evidence>
<protein>
    <recommendedName>
        <fullName evidence="3">Lipoprotein</fullName>
    </recommendedName>
</protein>
<keyword evidence="2" id="KW-1185">Reference proteome</keyword>
<evidence type="ECO:0000313" key="1">
    <source>
        <dbReference type="EMBL" id="SEA30515.1"/>
    </source>
</evidence>